<dbReference type="STRING" id="1303921.BSEPE_0936"/>
<evidence type="ECO:0000256" key="3">
    <source>
        <dbReference type="ARBA" id="ARBA00023237"/>
    </source>
</evidence>
<dbReference type="GO" id="GO:0009279">
    <property type="term" value="C:cell outer membrane"/>
    <property type="evidence" value="ECO:0007669"/>
    <property type="project" value="UniProtKB-SubCell"/>
</dbReference>
<keyword evidence="8" id="KW-1185">Reference proteome</keyword>
<dbReference type="KEGG" id="ebh:BSEPE_0936"/>
<dbReference type="RefSeq" id="WP_066044627.1">
    <property type="nucleotide sequence ID" value="NZ_AP013042.1"/>
</dbReference>
<gene>
    <name evidence="7" type="primary">pal</name>
    <name evidence="7" type="ORF">BSEPE_0936</name>
</gene>
<keyword evidence="5" id="KW-0732">Signal</keyword>
<dbReference type="OrthoDB" id="9809164at2"/>
<dbReference type="SUPFAM" id="SSF103088">
    <property type="entry name" value="OmpA-like"/>
    <property type="match status" value="1"/>
</dbReference>
<keyword evidence="2 4" id="KW-0472">Membrane</keyword>
<dbReference type="PANTHER" id="PTHR30329:SF21">
    <property type="entry name" value="LIPOPROTEIN YIAD-RELATED"/>
    <property type="match status" value="1"/>
</dbReference>
<evidence type="ECO:0000256" key="2">
    <source>
        <dbReference type="ARBA" id="ARBA00023136"/>
    </source>
</evidence>
<name>A0A0N7KBG2_9GAMM</name>
<dbReference type="Pfam" id="PF00691">
    <property type="entry name" value="OmpA"/>
    <property type="match status" value="1"/>
</dbReference>
<dbReference type="Gene3D" id="3.30.1330.60">
    <property type="entry name" value="OmpA-like domain"/>
    <property type="match status" value="1"/>
</dbReference>
<dbReference type="Proteomes" id="UP000067399">
    <property type="component" value="Chromosome"/>
</dbReference>
<dbReference type="PRINTS" id="PR01021">
    <property type="entry name" value="OMPADOMAIN"/>
</dbReference>
<accession>A0A0N7KBG2</accession>
<evidence type="ECO:0000256" key="5">
    <source>
        <dbReference type="SAM" id="SignalP"/>
    </source>
</evidence>
<dbReference type="InterPro" id="IPR006664">
    <property type="entry name" value="OMP_bac"/>
</dbReference>
<dbReference type="PROSITE" id="PS51123">
    <property type="entry name" value="OMPA_2"/>
    <property type="match status" value="1"/>
</dbReference>
<keyword evidence="7" id="KW-0449">Lipoprotein</keyword>
<organism evidence="7 8">
    <name type="scientific">endosymbiont of Bathymodiolus septemdierum str. Myojin knoll</name>
    <dbReference type="NCBI Taxonomy" id="1303921"/>
    <lineage>
        <taxon>Bacteria</taxon>
        <taxon>Pseudomonadati</taxon>
        <taxon>Pseudomonadota</taxon>
        <taxon>Gammaproteobacteria</taxon>
        <taxon>sulfur-oxidizing symbionts</taxon>
    </lineage>
</organism>
<dbReference type="InterPro" id="IPR050330">
    <property type="entry name" value="Bact_OuterMem_StrucFunc"/>
</dbReference>
<reference evidence="7 8" key="2">
    <citation type="journal article" date="2016" name="ISME J.">
        <title>Heterogeneous composition of key metabolic gene clusters in a vent mussel symbiont population.</title>
        <authorList>
            <person name="Ikuta T."/>
            <person name="Takaki Y."/>
            <person name="Nagai Y."/>
            <person name="Shimamura S."/>
            <person name="Tsuda M."/>
            <person name="Kawagucci S."/>
            <person name="Aoki Y."/>
            <person name="Inoue K."/>
            <person name="Teruya M."/>
            <person name="Satou K."/>
            <person name="Teruya K."/>
            <person name="Shimoji M."/>
            <person name="Tamotsu H."/>
            <person name="Hirano T."/>
            <person name="Maruyama T."/>
            <person name="Yoshida T."/>
        </authorList>
    </citation>
    <scope>NUCLEOTIDE SEQUENCE [LARGE SCALE GENOMIC DNA]</scope>
    <source>
        <strain evidence="7 8">Myojin Knoll</strain>
    </source>
</reference>
<evidence type="ECO:0000256" key="1">
    <source>
        <dbReference type="ARBA" id="ARBA00004442"/>
    </source>
</evidence>
<evidence type="ECO:0000313" key="7">
    <source>
        <dbReference type="EMBL" id="BAS67927.1"/>
    </source>
</evidence>
<evidence type="ECO:0000256" key="4">
    <source>
        <dbReference type="PROSITE-ProRule" id="PRU00473"/>
    </source>
</evidence>
<dbReference type="PANTHER" id="PTHR30329">
    <property type="entry name" value="STATOR ELEMENT OF FLAGELLAR MOTOR COMPLEX"/>
    <property type="match status" value="1"/>
</dbReference>
<feature type="signal peptide" evidence="5">
    <location>
        <begin position="1"/>
        <end position="20"/>
    </location>
</feature>
<reference evidence="7 8" key="1">
    <citation type="journal article" date="2000" name="Mar. Ecol. Prog. Ser.">
        <title>Phylogenetic characterization of endosymbionts in three hydrothermal vent mussels: influence on host distributions.</title>
        <authorList>
            <person name="Fujiwara Y."/>
            <person name="Takai K."/>
            <person name="Uematsu K."/>
            <person name="Tsuchida S."/>
            <person name="Hunt J.C."/>
            <person name="Hashimoto J."/>
        </authorList>
    </citation>
    <scope>NUCLEOTIDE SEQUENCE [LARGE SCALE GENOMIC DNA]</scope>
    <source>
        <strain evidence="7 8">Myojin Knoll</strain>
    </source>
</reference>
<proteinExistence type="predicted"/>
<feature type="domain" description="OmpA-like" evidence="6">
    <location>
        <begin position="73"/>
        <end position="187"/>
    </location>
</feature>
<protein>
    <submittedName>
        <fullName evidence="7">Peptidoglycan-associated lipoprotein</fullName>
    </submittedName>
</protein>
<dbReference type="CDD" id="cd07185">
    <property type="entry name" value="OmpA_C-like"/>
    <property type="match status" value="1"/>
</dbReference>
<dbReference type="InterPro" id="IPR006665">
    <property type="entry name" value="OmpA-like"/>
</dbReference>
<keyword evidence="3" id="KW-0998">Cell outer membrane</keyword>
<sequence>MKVLIILPLVAILNACSVTGDPSKSNDNKAIIEDRGQSEIPAIIGEQSSFKWTEEVQSTTEAMPEREREQVLTVLKANGTKFTLYFDFDVSKVSEEVAQEISKHVQFMQDNPQIRLRLEGHADTRGTREYNLALSENRALSVKEAMGFYEGIKDRITVIAYGEEKPISPLNNETGWQKNRRVEFIYE</sequence>
<evidence type="ECO:0000313" key="8">
    <source>
        <dbReference type="Proteomes" id="UP000067399"/>
    </source>
</evidence>
<dbReference type="InterPro" id="IPR036737">
    <property type="entry name" value="OmpA-like_sf"/>
</dbReference>
<evidence type="ECO:0000259" key="6">
    <source>
        <dbReference type="PROSITE" id="PS51123"/>
    </source>
</evidence>
<comment type="subcellular location">
    <subcellularLocation>
        <location evidence="1">Cell outer membrane</location>
    </subcellularLocation>
</comment>
<dbReference type="AlphaFoldDB" id="A0A0N7KBG2"/>
<feature type="chain" id="PRO_5006014694" evidence="5">
    <location>
        <begin position="21"/>
        <end position="187"/>
    </location>
</feature>
<dbReference type="EMBL" id="AP013042">
    <property type="protein sequence ID" value="BAS67927.1"/>
    <property type="molecule type" value="Genomic_DNA"/>
</dbReference>